<evidence type="ECO:0000256" key="1">
    <source>
        <dbReference type="ARBA" id="ARBA00022741"/>
    </source>
</evidence>
<keyword evidence="7" id="KW-1185">Reference proteome</keyword>
<sequence>MVKYKLSRSPITVLTVDSAQGKESPIVIILTTCTSTSPSKFFNDQQRCTVAISRHKSALVILGKEDTVSLCNSWSTVIGGNDFTTVNSDD</sequence>
<dbReference type="Proteomes" id="UP001328107">
    <property type="component" value="Unassembled WGS sequence"/>
</dbReference>
<keyword evidence="1" id="KW-0547">Nucleotide-binding</keyword>
<dbReference type="InterPro" id="IPR041679">
    <property type="entry name" value="DNA2/NAM7-like_C"/>
</dbReference>
<dbReference type="Pfam" id="PF13087">
    <property type="entry name" value="AAA_12"/>
    <property type="match status" value="1"/>
</dbReference>
<name>A0AAN4ZLX6_9BILA</name>
<accession>A0AAN4ZLX6</accession>
<dbReference type="SUPFAM" id="SSF52540">
    <property type="entry name" value="P-loop containing nucleoside triphosphate hydrolases"/>
    <property type="match status" value="1"/>
</dbReference>
<dbReference type="InterPro" id="IPR050534">
    <property type="entry name" value="Coronavir_polyprotein_1ab"/>
</dbReference>
<dbReference type="AlphaFoldDB" id="A0AAN4ZLX6"/>
<organism evidence="6 7">
    <name type="scientific">Pristionchus mayeri</name>
    <dbReference type="NCBI Taxonomy" id="1317129"/>
    <lineage>
        <taxon>Eukaryota</taxon>
        <taxon>Metazoa</taxon>
        <taxon>Ecdysozoa</taxon>
        <taxon>Nematoda</taxon>
        <taxon>Chromadorea</taxon>
        <taxon>Rhabditida</taxon>
        <taxon>Rhabditina</taxon>
        <taxon>Diplogasteromorpha</taxon>
        <taxon>Diplogasteroidea</taxon>
        <taxon>Neodiplogasteridae</taxon>
        <taxon>Pristionchus</taxon>
    </lineage>
</organism>
<dbReference type="GO" id="GO:0043139">
    <property type="term" value="F:5'-3' DNA helicase activity"/>
    <property type="evidence" value="ECO:0007669"/>
    <property type="project" value="TreeGrafter"/>
</dbReference>
<feature type="domain" description="DNA2/NAM7 helicase-like C-terminal" evidence="5">
    <location>
        <begin position="8"/>
        <end position="65"/>
    </location>
</feature>
<dbReference type="InterPro" id="IPR027417">
    <property type="entry name" value="P-loop_NTPase"/>
</dbReference>
<feature type="non-terminal residue" evidence="6">
    <location>
        <position position="90"/>
    </location>
</feature>
<protein>
    <recommendedName>
        <fullName evidence="5">DNA2/NAM7 helicase-like C-terminal domain-containing protein</fullName>
    </recommendedName>
</protein>
<evidence type="ECO:0000313" key="6">
    <source>
        <dbReference type="EMBL" id="GMR41729.1"/>
    </source>
</evidence>
<dbReference type="EMBL" id="BTRK01000003">
    <property type="protein sequence ID" value="GMR41729.1"/>
    <property type="molecule type" value="Genomic_DNA"/>
</dbReference>
<gene>
    <name evidence="6" type="ORF">PMAYCL1PPCAC_11924</name>
</gene>
<dbReference type="PANTHER" id="PTHR43788:SF16">
    <property type="entry name" value="HELICASE WITH ZINC FINGER 2"/>
    <property type="match status" value="1"/>
</dbReference>
<reference evidence="7" key="1">
    <citation type="submission" date="2022-10" db="EMBL/GenBank/DDBJ databases">
        <title>Genome assembly of Pristionchus species.</title>
        <authorList>
            <person name="Yoshida K."/>
            <person name="Sommer R.J."/>
        </authorList>
    </citation>
    <scope>NUCLEOTIDE SEQUENCE [LARGE SCALE GENOMIC DNA]</scope>
    <source>
        <strain evidence="7">RS5460</strain>
    </source>
</reference>
<keyword evidence="3" id="KW-0347">Helicase</keyword>
<dbReference type="PANTHER" id="PTHR43788">
    <property type="entry name" value="DNA2/NAM7 HELICASE FAMILY MEMBER"/>
    <property type="match status" value="1"/>
</dbReference>
<keyword evidence="4" id="KW-0067">ATP-binding</keyword>
<keyword evidence="2" id="KW-0378">Hydrolase</keyword>
<dbReference type="GO" id="GO:0016787">
    <property type="term" value="F:hydrolase activity"/>
    <property type="evidence" value="ECO:0007669"/>
    <property type="project" value="UniProtKB-KW"/>
</dbReference>
<evidence type="ECO:0000256" key="4">
    <source>
        <dbReference type="ARBA" id="ARBA00022840"/>
    </source>
</evidence>
<proteinExistence type="predicted"/>
<dbReference type="Gene3D" id="3.40.50.300">
    <property type="entry name" value="P-loop containing nucleotide triphosphate hydrolases"/>
    <property type="match status" value="1"/>
</dbReference>
<evidence type="ECO:0000256" key="3">
    <source>
        <dbReference type="ARBA" id="ARBA00022806"/>
    </source>
</evidence>
<evidence type="ECO:0000313" key="7">
    <source>
        <dbReference type="Proteomes" id="UP001328107"/>
    </source>
</evidence>
<dbReference type="GO" id="GO:0005524">
    <property type="term" value="F:ATP binding"/>
    <property type="evidence" value="ECO:0007669"/>
    <property type="project" value="UniProtKB-KW"/>
</dbReference>
<evidence type="ECO:0000259" key="5">
    <source>
        <dbReference type="Pfam" id="PF13087"/>
    </source>
</evidence>
<evidence type="ECO:0000256" key="2">
    <source>
        <dbReference type="ARBA" id="ARBA00022801"/>
    </source>
</evidence>
<comment type="caution">
    <text evidence="6">The sequence shown here is derived from an EMBL/GenBank/DDBJ whole genome shotgun (WGS) entry which is preliminary data.</text>
</comment>